<reference evidence="14" key="3">
    <citation type="submission" date="2015-04" db="UniProtKB">
        <authorList>
            <consortium name="EnsemblPlants"/>
        </authorList>
    </citation>
    <scope>IDENTIFICATION</scope>
    <source>
        <strain evidence="14">cv. Jemalong A17</strain>
    </source>
</reference>
<dbReference type="GO" id="GO:0005634">
    <property type="term" value="C:nucleus"/>
    <property type="evidence" value="ECO:0007669"/>
    <property type="project" value="UniProtKB-SubCell"/>
</dbReference>
<dbReference type="PANTHER" id="PTHR31992">
    <property type="entry name" value="DOF ZINC FINGER PROTEIN DOF1.4-RELATED"/>
    <property type="match status" value="1"/>
</dbReference>
<reference evidence="13" key="5">
    <citation type="journal article" date="2018" name="Nat. Plants">
        <title>Whole-genome landscape of Medicago truncatula symbiotic genes.</title>
        <authorList>
            <person name="Pecrix Y."/>
            <person name="Gamas P."/>
            <person name="Carrere S."/>
        </authorList>
    </citation>
    <scope>NUCLEOTIDE SEQUENCE</scope>
    <source>
        <tissue evidence="13">Leaves</tissue>
    </source>
</reference>
<evidence type="ECO:0000256" key="6">
    <source>
        <dbReference type="ARBA" id="ARBA00023163"/>
    </source>
</evidence>
<evidence type="ECO:0000313" key="16">
    <source>
        <dbReference type="Proteomes" id="UP000265566"/>
    </source>
</evidence>
<dbReference type="Proteomes" id="UP000265566">
    <property type="component" value="Chromosome 4"/>
</dbReference>
<dbReference type="PROSITE" id="PS01361">
    <property type="entry name" value="ZF_DOF_1"/>
    <property type="match status" value="1"/>
</dbReference>
<keyword evidence="6 9" id="KW-0804">Transcription</keyword>
<dbReference type="EMBL" id="PSQE01000004">
    <property type="protein sequence ID" value="RHN63755.1"/>
    <property type="molecule type" value="Genomic_DNA"/>
</dbReference>
<accession>A0A072UQU9</accession>
<dbReference type="PROSITE" id="PS50884">
    <property type="entry name" value="ZF_DOF_2"/>
    <property type="match status" value="1"/>
</dbReference>
<keyword evidence="4 9" id="KW-0805">Transcription regulation</keyword>
<dbReference type="Gramene" id="rna26498">
    <property type="protein sequence ID" value="RHN63755.1"/>
    <property type="gene ID" value="gene26498"/>
</dbReference>
<evidence type="ECO:0000256" key="2">
    <source>
        <dbReference type="ARBA" id="ARBA00022771"/>
    </source>
</evidence>
<evidence type="ECO:0000313" key="14">
    <source>
        <dbReference type="EnsemblPlants" id="KEH32057"/>
    </source>
</evidence>
<dbReference type="GO" id="GO:0003677">
    <property type="term" value="F:DNA binding"/>
    <property type="evidence" value="ECO:0007669"/>
    <property type="project" value="UniProtKB-UniRule"/>
</dbReference>
<gene>
    <name evidence="14" type="primary">25493917</name>
    <name evidence="12" type="ordered locus">MTR_4g109980</name>
    <name evidence="13" type="ORF">MtrunA17_Chr4g0061761</name>
</gene>
<keyword evidence="5 8" id="KW-0238">DNA-binding</keyword>
<dbReference type="STRING" id="3880.A0A072UQU9"/>
<dbReference type="EnsemblPlants" id="KEH32057">
    <property type="protein sequence ID" value="KEH32057"/>
    <property type="gene ID" value="MTR_4g109980"/>
</dbReference>
<organism evidence="12 15">
    <name type="scientific">Medicago truncatula</name>
    <name type="common">Barrel medic</name>
    <name type="synonym">Medicago tribuloides</name>
    <dbReference type="NCBI Taxonomy" id="3880"/>
    <lineage>
        <taxon>Eukaryota</taxon>
        <taxon>Viridiplantae</taxon>
        <taxon>Streptophyta</taxon>
        <taxon>Embryophyta</taxon>
        <taxon>Tracheophyta</taxon>
        <taxon>Spermatophyta</taxon>
        <taxon>Magnoliopsida</taxon>
        <taxon>eudicotyledons</taxon>
        <taxon>Gunneridae</taxon>
        <taxon>Pentapetalae</taxon>
        <taxon>rosids</taxon>
        <taxon>fabids</taxon>
        <taxon>Fabales</taxon>
        <taxon>Fabaceae</taxon>
        <taxon>Papilionoideae</taxon>
        <taxon>50 kb inversion clade</taxon>
        <taxon>NPAAA clade</taxon>
        <taxon>Hologalegina</taxon>
        <taxon>IRL clade</taxon>
        <taxon>Trifolieae</taxon>
        <taxon>Medicago</taxon>
    </lineage>
</organism>
<dbReference type="InterPro" id="IPR045174">
    <property type="entry name" value="Dof"/>
</dbReference>
<dbReference type="PANTHER" id="PTHR31992:SF342">
    <property type="entry name" value="DOF ZINC FINGER PROTEIN"/>
    <property type="match status" value="1"/>
</dbReference>
<keyword evidence="3 9" id="KW-0862">Zinc</keyword>
<dbReference type="GO" id="GO:0008270">
    <property type="term" value="F:zinc ion binding"/>
    <property type="evidence" value="ECO:0007669"/>
    <property type="project" value="UniProtKB-KW"/>
</dbReference>
<dbReference type="InterPro" id="IPR003851">
    <property type="entry name" value="Znf_Dof"/>
</dbReference>
<dbReference type="KEGG" id="mtr:25493917"/>
<feature type="compositionally biased region" description="Gly residues" evidence="10">
    <location>
        <begin position="9"/>
        <end position="21"/>
    </location>
</feature>
<feature type="region of interest" description="Disordered" evidence="10">
    <location>
        <begin position="1"/>
        <end position="36"/>
    </location>
</feature>
<evidence type="ECO:0000313" key="13">
    <source>
        <dbReference type="EMBL" id="RHN63755.1"/>
    </source>
</evidence>
<keyword evidence="7 8" id="KW-0539">Nucleus</keyword>
<evidence type="ECO:0000256" key="3">
    <source>
        <dbReference type="ARBA" id="ARBA00022833"/>
    </source>
</evidence>
<evidence type="ECO:0000313" key="12">
    <source>
        <dbReference type="EMBL" id="KEH32057.1"/>
    </source>
</evidence>
<evidence type="ECO:0000256" key="7">
    <source>
        <dbReference type="ARBA" id="ARBA00023242"/>
    </source>
</evidence>
<dbReference type="OrthoDB" id="1927254at2759"/>
<feature type="compositionally biased region" description="Basic and acidic residues" evidence="10">
    <location>
        <begin position="145"/>
        <end position="155"/>
    </location>
</feature>
<sequence length="320" mass="34540">MQEIQHSIGGAGGTRFFGGGGGDRRLRPNQNNNNLNQEVMKCPRCDSINTKFCYYNNYNLSQPRHFCKNCRRYWTKGGVLRNVPVGGGCRKSKRSSKPKKSSSSDSTVLPTTPPEAPENKSNSHSSSESSSLTAAAVTETVSEPPPEKKINRGFENDSLEQGTGDCGIFSEIATFTSLITSSNETLPFGFGIGNDNRNGNVNVNGFNDASSFQWQNQKLMSVTGDQKHHEEDALKLLPENIGGGAGGGGSSGSGSLMDHGIDFSLLQSKTSNGGFGSLDWNGDGSADHQGLFDLPNTVDHGYWNHTQWSDQDHSSLFHLP</sequence>
<feature type="compositionally biased region" description="Low complexity" evidence="10">
    <location>
        <begin position="122"/>
        <end position="142"/>
    </location>
</feature>
<evidence type="ECO:0000256" key="4">
    <source>
        <dbReference type="ARBA" id="ARBA00023015"/>
    </source>
</evidence>
<reference evidence="12 15" key="2">
    <citation type="journal article" date="2014" name="BMC Genomics">
        <title>An improved genome release (version Mt4.0) for the model legume Medicago truncatula.</title>
        <authorList>
            <person name="Tang H."/>
            <person name="Krishnakumar V."/>
            <person name="Bidwell S."/>
            <person name="Rosen B."/>
            <person name="Chan A."/>
            <person name="Zhou S."/>
            <person name="Gentzbittel L."/>
            <person name="Childs K.L."/>
            <person name="Yandell M."/>
            <person name="Gundlach H."/>
            <person name="Mayer K.F."/>
            <person name="Schwartz D.C."/>
            <person name="Town C.D."/>
        </authorList>
    </citation>
    <scope>GENOME REANNOTATION</scope>
    <source>
        <strain evidence="12">A17</strain>
        <strain evidence="14 15">cv. Jemalong A17</strain>
    </source>
</reference>
<evidence type="ECO:0000313" key="15">
    <source>
        <dbReference type="Proteomes" id="UP000002051"/>
    </source>
</evidence>
<evidence type="ECO:0000256" key="5">
    <source>
        <dbReference type="ARBA" id="ARBA00023125"/>
    </source>
</evidence>
<feature type="region of interest" description="Disordered" evidence="10">
    <location>
        <begin position="85"/>
        <end position="158"/>
    </location>
</feature>
<evidence type="ECO:0000256" key="10">
    <source>
        <dbReference type="SAM" id="MobiDB-lite"/>
    </source>
</evidence>
<reference evidence="12 15" key="1">
    <citation type="journal article" date="2011" name="Nature">
        <title>The Medicago genome provides insight into the evolution of rhizobial symbioses.</title>
        <authorList>
            <person name="Young N.D."/>
            <person name="Debelle F."/>
            <person name="Oldroyd G.E."/>
            <person name="Geurts R."/>
            <person name="Cannon S.B."/>
            <person name="Udvardi M.K."/>
            <person name="Benedito V.A."/>
            <person name="Mayer K.F."/>
            <person name="Gouzy J."/>
            <person name="Schoof H."/>
            <person name="Van de Peer Y."/>
            <person name="Proost S."/>
            <person name="Cook D.R."/>
            <person name="Meyers B.C."/>
            <person name="Spannagl M."/>
            <person name="Cheung F."/>
            <person name="De Mita S."/>
            <person name="Krishnakumar V."/>
            <person name="Gundlach H."/>
            <person name="Zhou S."/>
            <person name="Mudge J."/>
            <person name="Bharti A.K."/>
            <person name="Murray J.D."/>
            <person name="Naoumkina M.A."/>
            <person name="Rosen B."/>
            <person name="Silverstein K.A."/>
            <person name="Tang H."/>
            <person name="Rombauts S."/>
            <person name="Zhao P.X."/>
            <person name="Zhou P."/>
            <person name="Barbe V."/>
            <person name="Bardou P."/>
            <person name="Bechner M."/>
            <person name="Bellec A."/>
            <person name="Berger A."/>
            <person name="Berges H."/>
            <person name="Bidwell S."/>
            <person name="Bisseling T."/>
            <person name="Choisne N."/>
            <person name="Couloux A."/>
            <person name="Denny R."/>
            <person name="Deshpande S."/>
            <person name="Dai X."/>
            <person name="Doyle J.J."/>
            <person name="Dudez A.M."/>
            <person name="Farmer A.D."/>
            <person name="Fouteau S."/>
            <person name="Franken C."/>
            <person name="Gibelin C."/>
            <person name="Gish J."/>
            <person name="Goldstein S."/>
            <person name="Gonzalez A.J."/>
            <person name="Green P.J."/>
            <person name="Hallab A."/>
            <person name="Hartog M."/>
            <person name="Hua A."/>
            <person name="Humphray S.J."/>
            <person name="Jeong D.H."/>
            <person name="Jing Y."/>
            <person name="Jocker A."/>
            <person name="Kenton S.M."/>
            <person name="Kim D.J."/>
            <person name="Klee K."/>
            <person name="Lai H."/>
            <person name="Lang C."/>
            <person name="Lin S."/>
            <person name="Macmil S.L."/>
            <person name="Magdelenat G."/>
            <person name="Matthews L."/>
            <person name="McCorrison J."/>
            <person name="Monaghan E.L."/>
            <person name="Mun J.H."/>
            <person name="Najar F.Z."/>
            <person name="Nicholson C."/>
            <person name="Noirot C."/>
            <person name="O'Bleness M."/>
            <person name="Paule C.R."/>
            <person name="Poulain J."/>
            <person name="Prion F."/>
            <person name="Qin B."/>
            <person name="Qu C."/>
            <person name="Retzel E.F."/>
            <person name="Riddle C."/>
            <person name="Sallet E."/>
            <person name="Samain S."/>
            <person name="Samson N."/>
            <person name="Sanders I."/>
            <person name="Saurat O."/>
            <person name="Scarpelli C."/>
            <person name="Schiex T."/>
            <person name="Segurens B."/>
            <person name="Severin A.J."/>
            <person name="Sherrier D.J."/>
            <person name="Shi R."/>
            <person name="Sims S."/>
            <person name="Singer S.R."/>
            <person name="Sinharoy S."/>
            <person name="Sterck L."/>
            <person name="Viollet A."/>
            <person name="Wang B.B."/>
            <person name="Wang K."/>
            <person name="Wang M."/>
            <person name="Wang X."/>
            <person name="Warfsmann J."/>
            <person name="Weissenbach J."/>
            <person name="White D.D."/>
            <person name="White J.D."/>
            <person name="Wiley G.B."/>
            <person name="Wincker P."/>
            <person name="Xing Y."/>
            <person name="Yang L."/>
            <person name="Yao Z."/>
            <person name="Ying F."/>
            <person name="Zhai J."/>
            <person name="Zhou L."/>
            <person name="Zuber A."/>
            <person name="Denarie J."/>
            <person name="Dixon R.A."/>
            <person name="May G.D."/>
            <person name="Schwartz D.C."/>
            <person name="Rogers J."/>
            <person name="Quetier F."/>
            <person name="Town C.D."/>
            <person name="Roe B.A."/>
        </authorList>
    </citation>
    <scope>NUCLEOTIDE SEQUENCE [LARGE SCALE GENOMIC DNA]</scope>
    <source>
        <strain evidence="12">A17</strain>
        <strain evidence="14 15">cv. Jemalong A17</strain>
    </source>
</reference>
<keyword evidence="15" id="KW-1185">Reference proteome</keyword>
<dbReference type="AlphaFoldDB" id="A0A072UQU9"/>
<dbReference type="Pfam" id="PF02701">
    <property type="entry name" value="Zn_ribbon_Dof"/>
    <property type="match status" value="1"/>
</dbReference>
<keyword evidence="1 9" id="KW-0479">Metal-binding</keyword>
<dbReference type="HOGENOM" id="CLU_075415_0_0_1"/>
<dbReference type="EMBL" id="CM001220">
    <property type="protein sequence ID" value="KEH32057.1"/>
    <property type="molecule type" value="Genomic_DNA"/>
</dbReference>
<evidence type="ECO:0000259" key="11">
    <source>
        <dbReference type="PROSITE" id="PS50884"/>
    </source>
</evidence>
<evidence type="ECO:0000256" key="8">
    <source>
        <dbReference type="PROSITE-ProRule" id="PRU00071"/>
    </source>
</evidence>
<comment type="subcellular location">
    <subcellularLocation>
        <location evidence="8 9">Nucleus</location>
    </subcellularLocation>
</comment>
<feature type="compositionally biased region" description="Basic residues" evidence="10">
    <location>
        <begin position="90"/>
        <end position="100"/>
    </location>
</feature>
<reference evidence="16" key="4">
    <citation type="journal article" date="2018" name="Nat. Plants">
        <title>Whole-genome landscape of Medicago truncatula symbiotic genes.</title>
        <authorList>
            <person name="Pecrix Y."/>
            <person name="Staton S.E."/>
            <person name="Sallet E."/>
            <person name="Lelandais-Briere C."/>
            <person name="Moreau S."/>
            <person name="Carrere S."/>
            <person name="Blein T."/>
            <person name="Jardinaud M.F."/>
            <person name="Latrasse D."/>
            <person name="Zouine M."/>
            <person name="Zahm M."/>
            <person name="Kreplak J."/>
            <person name="Mayjonade B."/>
            <person name="Satge C."/>
            <person name="Perez M."/>
            <person name="Cauet S."/>
            <person name="Marande W."/>
            <person name="Chantry-Darmon C."/>
            <person name="Lopez-Roques C."/>
            <person name="Bouchez O."/>
            <person name="Berard A."/>
            <person name="Debelle F."/>
            <person name="Munos S."/>
            <person name="Bendahmane A."/>
            <person name="Berges H."/>
            <person name="Niebel A."/>
            <person name="Buitink J."/>
            <person name="Frugier F."/>
            <person name="Benhamed M."/>
            <person name="Crespi M."/>
            <person name="Gouzy J."/>
            <person name="Gamas P."/>
        </authorList>
    </citation>
    <scope>NUCLEOTIDE SEQUENCE [LARGE SCALE GENOMIC DNA]</scope>
    <source>
        <strain evidence="16">cv. Jemalong A17</strain>
    </source>
</reference>
<dbReference type="GO" id="GO:0003700">
    <property type="term" value="F:DNA-binding transcription factor activity"/>
    <property type="evidence" value="ECO:0007669"/>
    <property type="project" value="UniProtKB-UniRule"/>
</dbReference>
<feature type="domain" description="Dof-type" evidence="11">
    <location>
        <begin position="40"/>
        <end position="94"/>
    </location>
</feature>
<comment type="function">
    <text evidence="9">Transcription factor that binds specifically to a 5'-AA[AG]G-3' consensus core sequence.</text>
</comment>
<evidence type="ECO:0000256" key="9">
    <source>
        <dbReference type="RuleBase" id="RU369094"/>
    </source>
</evidence>
<proteinExistence type="predicted"/>
<keyword evidence="2 8" id="KW-0863">Zinc-finger</keyword>
<dbReference type="Proteomes" id="UP000002051">
    <property type="component" value="Chromosome 4"/>
</dbReference>
<protein>
    <recommendedName>
        <fullName evidence="9">Dof zinc finger protein</fullName>
    </recommendedName>
</protein>
<evidence type="ECO:0000256" key="1">
    <source>
        <dbReference type="ARBA" id="ARBA00022723"/>
    </source>
</evidence>
<name>A0A072UQU9_MEDTR</name>